<dbReference type="SUPFAM" id="SSF55811">
    <property type="entry name" value="Nudix"/>
    <property type="match status" value="1"/>
</dbReference>
<dbReference type="PANTHER" id="PTHR43046">
    <property type="entry name" value="GDP-MANNOSE MANNOSYL HYDROLASE"/>
    <property type="match status" value="1"/>
</dbReference>
<dbReference type="Pfam" id="PF00293">
    <property type="entry name" value="NUDIX"/>
    <property type="match status" value="1"/>
</dbReference>
<feature type="domain" description="Nudix hydrolase" evidence="5">
    <location>
        <begin position="16"/>
        <end position="155"/>
    </location>
</feature>
<dbReference type="InterPro" id="IPR015797">
    <property type="entry name" value="NUDIX_hydrolase-like_dom_sf"/>
</dbReference>
<dbReference type="Gene3D" id="3.90.79.10">
    <property type="entry name" value="Nucleoside Triphosphate Pyrophosphohydrolase"/>
    <property type="match status" value="1"/>
</dbReference>
<gene>
    <name evidence="6" type="ORF">LX13_001663</name>
</gene>
<keyword evidence="3 4" id="KW-0378">Hydrolase</keyword>
<comment type="caution">
    <text evidence="6">The sequence shown here is derived from an EMBL/GenBank/DDBJ whole genome shotgun (WGS) entry which is preliminary data.</text>
</comment>
<evidence type="ECO:0000256" key="1">
    <source>
        <dbReference type="ARBA" id="ARBA00001946"/>
    </source>
</evidence>
<protein>
    <submittedName>
        <fullName evidence="6">ADP-ribose pyrophosphatase YjhB, NUDIX family</fullName>
    </submittedName>
</protein>
<name>A0ABT1HC60_9NOCA</name>
<comment type="similarity">
    <text evidence="2 4">Belongs to the Nudix hydrolase family.</text>
</comment>
<evidence type="ECO:0000313" key="7">
    <source>
        <dbReference type="Proteomes" id="UP001206895"/>
    </source>
</evidence>
<evidence type="ECO:0000259" key="5">
    <source>
        <dbReference type="PROSITE" id="PS51462"/>
    </source>
</evidence>
<dbReference type="PANTHER" id="PTHR43046:SF2">
    <property type="entry name" value="8-OXO-DGTP DIPHOSPHATASE-RELATED"/>
    <property type="match status" value="1"/>
</dbReference>
<evidence type="ECO:0000313" key="6">
    <source>
        <dbReference type="EMBL" id="MCP2175844.1"/>
    </source>
</evidence>
<evidence type="ECO:0000256" key="4">
    <source>
        <dbReference type="RuleBase" id="RU003476"/>
    </source>
</evidence>
<accession>A0ABT1HC60</accession>
<dbReference type="InterPro" id="IPR020084">
    <property type="entry name" value="NUDIX_hydrolase_CS"/>
</dbReference>
<dbReference type="Proteomes" id="UP001206895">
    <property type="component" value="Unassembled WGS sequence"/>
</dbReference>
<dbReference type="CDD" id="cd04690">
    <property type="entry name" value="NUDIX_Hydrolase"/>
    <property type="match status" value="1"/>
</dbReference>
<keyword evidence="7" id="KW-1185">Reference proteome</keyword>
<dbReference type="EMBL" id="JAMTCJ010000002">
    <property type="protein sequence ID" value="MCP2175844.1"/>
    <property type="molecule type" value="Genomic_DNA"/>
</dbReference>
<dbReference type="PROSITE" id="PS00893">
    <property type="entry name" value="NUDIX_BOX"/>
    <property type="match status" value="1"/>
</dbReference>
<evidence type="ECO:0000256" key="2">
    <source>
        <dbReference type="ARBA" id="ARBA00005582"/>
    </source>
</evidence>
<dbReference type="InterPro" id="IPR020476">
    <property type="entry name" value="Nudix_hydrolase"/>
</dbReference>
<evidence type="ECO:0000256" key="3">
    <source>
        <dbReference type="ARBA" id="ARBA00022801"/>
    </source>
</evidence>
<sequence>MTGHHGRVPDTSATAPVIRVSAVVVTDTAGRILTVRKRGTSTFMLPGGKFESGESPADAAVRESAEEVGLIVEAAALDLLGHFRADAANEPGHLVDAHVYVVAGEFDAAVVLAGVPASEIEEVRWLDLRRADVGVPLAPLLTDRVWPALADRAGDVLL</sequence>
<proteinExistence type="inferred from homology"/>
<dbReference type="PRINTS" id="PR00502">
    <property type="entry name" value="NUDIXFAMILY"/>
</dbReference>
<dbReference type="PROSITE" id="PS51462">
    <property type="entry name" value="NUDIX"/>
    <property type="match status" value="1"/>
</dbReference>
<dbReference type="InterPro" id="IPR000086">
    <property type="entry name" value="NUDIX_hydrolase_dom"/>
</dbReference>
<reference evidence="6 7" key="1">
    <citation type="submission" date="2022-06" db="EMBL/GenBank/DDBJ databases">
        <title>Genomic Encyclopedia of Archaeal and Bacterial Type Strains, Phase II (KMG-II): from individual species to whole genera.</title>
        <authorList>
            <person name="Goeker M."/>
        </authorList>
    </citation>
    <scope>NUCLEOTIDE SEQUENCE [LARGE SCALE GENOMIC DNA]</scope>
    <source>
        <strain evidence="6 7">DSM 44693</strain>
    </source>
</reference>
<comment type="cofactor">
    <cofactor evidence="1">
        <name>Mg(2+)</name>
        <dbReference type="ChEBI" id="CHEBI:18420"/>
    </cofactor>
</comment>
<organism evidence="6 7">
    <name type="scientific">Williamsia maris</name>
    <dbReference type="NCBI Taxonomy" id="72806"/>
    <lineage>
        <taxon>Bacteria</taxon>
        <taxon>Bacillati</taxon>
        <taxon>Actinomycetota</taxon>
        <taxon>Actinomycetes</taxon>
        <taxon>Mycobacteriales</taxon>
        <taxon>Nocardiaceae</taxon>
        <taxon>Williamsia</taxon>
    </lineage>
</organism>